<dbReference type="AlphaFoldDB" id="A0A3A3A7V8"/>
<evidence type="ECO:0000313" key="3">
    <source>
        <dbReference type="Proteomes" id="UP000266188"/>
    </source>
</evidence>
<reference evidence="3" key="1">
    <citation type="submission" date="2017-02" db="EMBL/GenBank/DDBJ databases">
        <authorList>
            <person name="Tafer H."/>
            <person name="Lopandic K."/>
        </authorList>
    </citation>
    <scope>NUCLEOTIDE SEQUENCE [LARGE SCALE GENOMIC DNA]</scope>
    <source>
        <strain evidence="3">CBS 366.77</strain>
    </source>
</reference>
<evidence type="ECO:0000313" key="2">
    <source>
        <dbReference type="EMBL" id="RJE25451.1"/>
    </source>
</evidence>
<feature type="compositionally biased region" description="Polar residues" evidence="1">
    <location>
        <begin position="40"/>
        <end position="54"/>
    </location>
</feature>
<dbReference type="EMBL" id="MVGC01000047">
    <property type="protein sequence ID" value="RJE25451.1"/>
    <property type="molecule type" value="Genomic_DNA"/>
</dbReference>
<dbReference type="Proteomes" id="UP000266188">
    <property type="component" value="Unassembled WGS sequence"/>
</dbReference>
<evidence type="ECO:0000256" key="1">
    <source>
        <dbReference type="SAM" id="MobiDB-lite"/>
    </source>
</evidence>
<gene>
    <name evidence="2" type="ORF">PHISCL_02207</name>
</gene>
<sequence>MGRGTSSQHAIEPGSFPGSNGDYFQGRHCSQKLHGGSPLRPSTGQEPETPTSSRRVPILVRNFVSAARTAFGVKSAVEVERGSGPFDISGSSYIAAFILNYYHRPIASILQHSS</sequence>
<keyword evidence="3" id="KW-1185">Reference proteome</keyword>
<comment type="caution">
    <text evidence="2">The sequence shown here is derived from an EMBL/GenBank/DDBJ whole genome shotgun (WGS) entry which is preliminary data.</text>
</comment>
<name>A0A3A3A7V8_9EURO</name>
<organism evidence="2 3">
    <name type="scientific">Aspergillus sclerotialis</name>
    <dbReference type="NCBI Taxonomy" id="2070753"/>
    <lineage>
        <taxon>Eukaryota</taxon>
        <taxon>Fungi</taxon>
        <taxon>Dikarya</taxon>
        <taxon>Ascomycota</taxon>
        <taxon>Pezizomycotina</taxon>
        <taxon>Eurotiomycetes</taxon>
        <taxon>Eurotiomycetidae</taxon>
        <taxon>Eurotiales</taxon>
        <taxon>Aspergillaceae</taxon>
        <taxon>Aspergillus</taxon>
        <taxon>Aspergillus subgen. Polypaecilum</taxon>
    </lineage>
</organism>
<accession>A0A3A3A7V8</accession>
<protein>
    <submittedName>
        <fullName evidence="2">Uncharacterized protein</fullName>
    </submittedName>
</protein>
<feature type="region of interest" description="Disordered" evidence="1">
    <location>
        <begin position="1"/>
        <end position="56"/>
    </location>
</feature>
<proteinExistence type="predicted"/>